<accession>A0A2P8DTY4</accession>
<evidence type="ECO:0000313" key="5">
    <source>
        <dbReference type="Proteomes" id="UP000240542"/>
    </source>
</evidence>
<name>A0A2P8DTY4_9ACTN</name>
<dbReference type="Pfam" id="PF00455">
    <property type="entry name" value="DeoRC"/>
    <property type="match status" value="1"/>
</dbReference>
<evidence type="ECO:0000256" key="1">
    <source>
        <dbReference type="ARBA" id="ARBA00023015"/>
    </source>
</evidence>
<protein>
    <submittedName>
        <fullName evidence="4">DeoR family transcriptional regulator</fullName>
    </submittedName>
</protein>
<gene>
    <name evidence="4" type="ORF">CLV63_101160</name>
</gene>
<dbReference type="Pfam" id="PF08220">
    <property type="entry name" value="HTH_DeoR"/>
    <property type="match status" value="1"/>
</dbReference>
<organism evidence="4 5">
    <name type="scientific">Murinocardiopsis flavida</name>
    <dbReference type="NCBI Taxonomy" id="645275"/>
    <lineage>
        <taxon>Bacteria</taxon>
        <taxon>Bacillati</taxon>
        <taxon>Actinomycetota</taxon>
        <taxon>Actinomycetes</taxon>
        <taxon>Streptosporangiales</taxon>
        <taxon>Nocardiopsidaceae</taxon>
        <taxon>Murinocardiopsis</taxon>
    </lineage>
</organism>
<dbReference type="Gene3D" id="3.40.50.1360">
    <property type="match status" value="1"/>
</dbReference>
<keyword evidence="2" id="KW-0804">Transcription</keyword>
<dbReference type="InterPro" id="IPR001034">
    <property type="entry name" value="DeoR_HTH"/>
</dbReference>
<reference evidence="4 5" key="1">
    <citation type="submission" date="2018-03" db="EMBL/GenBank/DDBJ databases">
        <title>Genomic Encyclopedia of Archaeal and Bacterial Type Strains, Phase II (KMG-II): from individual species to whole genera.</title>
        <authorList>
            <person name="Goeker M."/>
        </authorList>
    </citation>
    <scope>NUCLEOTIDE SEQUENCE [LARGE SCALE GENOMIC DNA]</scope>
    <source>
        <strain evidence="4 5">DSM 45312</strain>
    </source>
</reference>
<dbReference type="InterPro" id="IPR050313">
    <property type="entry name" value="Carb_Metab_HTH_regulators"/>
</dbReference>
<feature type="domain" description="HTH deoR-type" evidence="3">
    <location>
        <begin position="1"/>
        <end position="48"/>
    </location>
</feature>
<proteinExistence type="predicted"/>
<evidence type="ECO:0000313" key="4">
    <source>
        <dbReference type="EMBL" id="PSL00686.1"/>
    </source>
</evidence>
<keyword evidence="5" id="KW-1185">Reference proteome</keyword>
<dbReference type="PANTHER" id="PTHR30363">
    <property type="entry name" value="HTH-TYPE TRANSCRIPTIONAL REGULATOR SRLR-RELATED"/>
    <property type="match status" value="1"/>
</dbReference>
<dbReference type="SUPFAM" id="SSF100950">
    <property type="entry name" value="NagB/RpiA/CoA transferase-like"/>
    <property type="match status" value="1"/>
</dbReference>
<dbReference type="GO" id="GO:0003700">
    <property type="term" value="F:DNA-binding transcription factor activity"/>
    <property type="evidence" value="ECO:0007669"/>
    <property type="project" value="InterPro"/>
</dbReference>
<evidence type="ECO:0000259" key="3">
    <source>
        <dbReference type="PROSITE" id="PS51000"/>
    </source>
</evidence>
<comment type="caution">
    <text evidence="4">The sequence shown here is derived from an EMBL/GenBank/DDBJ whole genome shotgun (WGS) entry which is preliminary data.</text>
</comment>
<dbReference type="SUPFAM" id="SSF46785">
    <property type="entry name" value="Winged helix' DNA-binding domain"/>
    <property type="match status" value="1"/>
</dbReference>
<dbReference type="PROSITE" id="PS51000">
    <property type="entry name" value="HTH_DEOR_2"/>
    <property type="match status" value="1"/>
</dbReference>
<dbReference type="SMART" id="SM01134">
    <property type="entry name" value="DeoRC"/>
    <property type="match status" value="1"/>
</dbReference>
<dbReference type="InterPro" id="IPR036390">
    <property type="entry name" value="WH_DNA-bd_sf"/>
</dbReference>
<dbReference type="SMART" id="SM00420">
    <property type="entry name" value="HTH_DEOR"/>
    <property type="match status" value="1"/>
</dbReference>
<dbReference type="EMBL" id="PYGA01000001">
    <property type="protein sequence ID" value="PSL00686.1"/>
    <property type="molecule type" value="Genomic_DNA"/>
</dbReference>
<dbReference type="Proteomes" id="UP000240542">
    <property type="component" value="Unassembled WGS sequence"/>
</dbReference>
<dbReference type="InterPro" id="IPR037171">
    <property type="entry name" value="NagB/RpiA_transferase-like"/>
</dbReference>
<evidence type="ECO:0000256" key="2">
    <source>
        <dbReference type="ARBA" id="ARBA00023163"/>
    </source>
</evidence>
<sequence>MEHIGREGTVAVTALSHGLGVSESSVRRDLNLLEAQRWISRTHGGAVARGTAVRLQMSPPDLDLTERQNRMAEIAAKRVPDGSTVGLVSGETIGGIGRVLADRSDLTIVTNAVDIAHQLLVRPHLRVVLTGGVADPETSALGGAFAESMLRQVNLAIAFVEVDGVHPRSGITVEESERARLTESFVAHAEQVVAVVPGTRVGRSCFVRVCALSAIDELVTDDDADEAALAAIAEAGVAVTIA</sequence>
<dbReference type="InterPro" id="IPR014036">
    <property type="entry name" value="DeoR-like_C"/>
</dbReference>
<dbReference type="AlphaFoldDB" id="A0A2P8DTY4"/>
<dbReference type="PRINTS" id="PR00037">
    <property type="entry name" value="HTHLACR"/>
</dbReference>
<dbReference type="PANTHER" id="PTHR30363:SF44">
    <property type="entry name" value="AGA OPERON TRANSCRIPTIONAL REPRESSOR-RELATED"/>
    <property type="match status" value="1"/>
</dbReference>
<keyword evidence="1" id="KW-0805">Transcription regulation</keyword>